<keyword evidence="5" id="KW-1185">Reference proteome</keyword>
<dbReference type="Proteomes" id="UP000023152">
    <property type="component" value="Unassembled WGS sequence"/>
</dbReference>
<accession>X6LR28</accession>
<sequence>ETTKQLSIFNGHKYYVMSVKYGSGMTCGSRHTILSGSHDKSVRLWDIRSGQQTQVFNGHIDTVMCVEYSPFAIKNASDVISSNVVCSGSLDNTIRFWDVRSNKSELYLIKGDGKEEGRVYCLKFVSLKKKVSDNEQNLNDECGIYLYYGLHNGSICVWE</sequence>
<organism evidence="4 5">
    <name type="scientific">Reticulomyxa filosa</name>
    <dbReference type="NCBI Taxonomy" id="46433"/>
    <lineage>
        <taxon>Eukaryota</taxon>
        <taxon>Sar</taxon>
        <taxon>Rhizaria</taxon>
        <taxon>Retaria</taxon>
        <taxon>Foraminifera</taxon>
        <taxon>Monothalamids</taxon>
        <taxon>Reticulomyxidae</taxon>
        <taxon>Reticulomyxa</taxon>
    </lineage>
</organism>
<feature type="repeat" description="WD" evidence="3">
    <location>
        <begin position="56"/>
        <end position="107"/>
    </location>
</feature>
<dbReference type="InterPro" id="IPR020472">
    <property type="entry name" value="WD40_PAC1"/>
</dbReference>
<keyword evidence="2" id="KW-0677">Repeat</keyword>
<dbReference type="PROSITE" id="PS50294">
    <property type="entry name" value="WD_REPEATS_REGION"/>
    <property type="match status" value="1"/>
</dbReference>
<dbReference type="InterPro" id="IPR001680">
    <property type="entry name" value="WD40_rpt"/>
</dbReference>
<evidence type="ECO:0000313" key="4">
    <source>
        <dbReference type="EMBL" id="ETO03200.1"/>
    </source>
</evidence>
<dbReference type="PROSITE" id="PS50082">
    <property type="entry name" value="WD_REPEATS_2"/>
    <property type="match status" value="2"/>
</dbReference>
<dbReference type="PANTHER" id="PTHR22847:SF637">
    <property type="entry name" value="WD REPEAT DOMAIN 5B"/>
    <property type="match status" value="1"/>
</dbReference>
<evidence type="ECO:0000256" key="2">
    <source>
        <dbReference type="ARBA" id="ARBA00022737"/>
    </source>
</evidence>
<gene>
    <name evidence="4" type="ORF">RFI_34210</name>
</gene>
<feature type="repeat" description="WD" evidence="3">
    <location>
        <begin position="9"/>
        <end position="55"/>
    </location>
</feature>
<reference evidence="4 5" key="1">
    <citation type="journal article" date="2013" name="Curr. Biol.">
        <title>The Genome of the Foraminiferan Reticulomyxa filosa.</title>
        <authorList>
            <person name="Glockner G."/>
            <person name="Hulsmann N."/>
            <person name="Schleicher M."/>
            <person name="Noegel A.A."/>
            <person name="Eichinger L."/>
            <person name="Gallinger C."/>
            <person name="Pawlowski J."/>
            <person name="Sierra R."/>
            <person name="Euteneuer U."/>
            <person name="Pillet L."/>
            <person name="Moustafa A."/>
            <person name="Platzer M."/>
            <person name="Groth M."/>
            <person name="Szafranski K."/>
            <person name="Schliwa M."/>
        </authorList>
    </citation>
    <scope>NUCLEOTIDE SEQUENCE [LARGE SCALE GENOMIC DNA]</scope>
</reference>
<evidence type="ECO:0000256" key="3">
    <source>
        <dbReference type="PROSITE-ProRule" id="PRU00221"/>
    </source>
</evidence>
<dbReference type="InterPro" id="IPR036322">
    <property type="entry name" value="WD40_repeat_dom_sf"/>
</dbReference>
<dbReference type="PRINTS" id="PR00320">
    <property type="entry name" value="GPROTEINBRPT"/>
</dbReference>
<evidence type="ECO:0000313" key="5">
    <source>
        <dbReference type="Proteomes" id="UP000023152"/>
    </source>
</evidence>
<feature type="non-terminal residue" evidence="4">
    <location>
        <position position="1"/>
    </location>
</feature>
<dbReference type="Pfam" id="PF00400">
    <property type="entry name" value="WD40"/>
    <property type="match status" value="2"/>
</dbReference>
<proteinExistence type="predicted"/>
<comment type="caution">
    <text evidence="4">The sequence shown here is derived from an EMBL/GenBank/DDBJ whole genome shotgun (WGS) entry which is preliminary data.</text>
</comment>
<keyword evidence="1 3" id="KW-0853">WD repeat</keyword>
<evidence type="ECO:0000256" key="1">
    <source>
        <dbReference type="ARBA" id="ARBA00022574"/>
    </source>
</evidence>
<dbReference type="EMBL" id="ASPP01033932">
    <property type="protein sequence ID" value="ETO03200.1"/>
    <property type="molecule type" value="Genomic_DNA"/>
</dbReference>
<dbReference type="InterPro" id="IPR015943">
    <property type="entry name" value="WD40/YVTN_repeat-like_dom_sf"/>
</dbReference>
<dbReference type="AlphaFoldDB" id="X6LR28"/>
<dbReference type="InterPro" id="IPR019775">
    <property type="entry name" value="WD40_repeat_CS"/>
</dbReference>
<dbReference type="PANTHER" id="PTHR22847">
    <property type="entry name" value="WD40 REPEAT PROTEIN"/>
    <property type="match status" value="1"/>
</dbReference>
<dbReference type="PROSITE" id="PS00678">
    <property type="entry name" value="WD_REPEATS_1"/>
    <property type="match status" value="2"/>
</dbReference>
<dbReference type="GO" id="GO:1990234">
    <property type="term" value="C:transferase complex"/>
    <property type="evidence" value="ECO:0007669"/>
    <property type="project" value="UniProtKB-ARBA"/>
</dbReference>
<dbReference type="SUPFAM" id="SSF50978">
    <property type="entry name" value="WD40 repeat-like"/>
    <property type="match status" value="1"/>
</dbReference>
<dbReference type="Gene3D" id="2.130.10.10">
    <property type="entry name" value="YVTN repeat-like/Quinoprotein amine dehydrogenase"/>
    <property type="match status" value="1"/>
</dbReference>
<dbReference type="OrthoDB" id="674604at2759"/>
<name>X6LR28_RETFI</name>
<protein>
    <submittedName>
        <fullName evidence="4">Uncharacterized protein</fullName>
    </submittedName>
</protein>
<dbReference type="SMART" id="SM00320">
    <property type="entry name" value="WD40"/>
    <property type="match status" value="2"/>
</dbReference>